<protein>
    <submittedName>
        <fullName evidence="3">DUF2059 domain-containing protein</fullName>
    </submittedName>
</protein>
<evidence type="ECO:0000313" key="3">
    <source>
        <dbReference type="EMBL" id="MTG97035.1"/>
    </source>
</evidence>
<evidence type="ECO:0000256" key="1">
    <source>
        <dbReference type="SAM" id="SignalP"/>
    </source>
</evidence>
<comment type="caution">
    <text evidence="3">The sequence shown here is derived from an EMBL/GenBank/DDBJ whole genome shotgun (WGS) entry which is preliminary data.</text>
</comment>
<dbReference type="Pfam" id="PF09832">
    <property type="entry name" value="DUF2059"/>
    <property type="match status" value="1"/>
</dbReference>
<feature type="chain" id="PRO_5026051576" evidence="1">
    <location>
        <begin position="20"/>
        <end position="132"/>
    </location>
</feature>
<feature type="signal peptide" evidence="1">
    <location>
        <begin position="1"/>
        <end position="19"/>
    </location>
</feature>
<dbReference type="OrthoDB" id="1143459at2"/>
<reference evidence="3 4" key="1">
    <citation type="submission" date="2019-11" db="EMBL/GenBank/DDBJ databases">
        <title>Genome of Strain BIT-d1.</title>
        <authorList>
            <person name="Yang Y."/>
        </authorList>
    </citation>
    <scope>NUCLEOTIDE SEQUENCE [LARGE SCALE GENOMIC DNA]</scope>
    <source>
        <strain evidence="3 4">BIT-d1</strain>
    </source>
</reference>
<feature type="domain" description="DUF2059" evidence="2">
    <location>
        <begin position="69"/>
        <end position="124"/>
    </location>
</feature>
<keyword evidence="1" id="KW-0732">Signal</keyword>
<evidence type="ECO:0000313" key="4">
    <source>
        <dbReference type="Proteomes" id="UP000438760"/>
    </source>
</evidence>
<evidence type="ECO:0000259" key="2">
    <source>
        <dbReference type="Pfam" id="PF09832"/>
    </source>
</evidence>
<dbReference type="AlphaFoldDB" id="A0A6I3LM20"/>
<dbReference type="InterPro" id="IPR018637">
    <property type="entry name" value="DUF2059"/>
</dbReference>
<dbReference type="EMBL" id="WMJX01000003">
    <property type="protein sequence ID" value="MTG97035.1"/>
    <property type="molecule type" value="Genomic_DNA"/>
</dbReference>
<gene>
    <name evidence="3" type="ORF">GJV76_02610</name>
</gene>
<keyword evidence="4" id="KW-1185">Reference proteome</keyword>
<organism evidence="3 4">
    <name type="scientific">Myroides albus</name>
    <dbReference type="NCBI Taxonomy" id="2562892"/>
    <lineage>
        <taxon>Bacteria</taxon>
        <taxon>Pseudomonadati</taxon>
        <taxon>Bacteroidota</taxon>
        <taxon>Flavobacteriia</taxon>
        <taxon>Flavobacteriales</taxon>
        <taxon>Flavobacteriaceae</taxon>
        <taxon>Myroides</taxon>
    </lineage>
</organism>
<name>A0A6I3LM20_9FLAO</name>
<dbReference type="RefSeq" id="WP_155091088.1">
    <property type="nucleotide sequence ID" value="NZ_CP102754.1"/>
</dbReference>
<accession>A0A6I3LM20</accession>
<dbReference type="Proteomes" id="UP000438760">
    <property type="component" value="Unassembled WGS sequence"/>
</dbReference>
<proteinExistence type="predicted"/>
<sequence length="132" mass="15314">MRKLLFTFVVIFASQVSFAQDFKTDTKKYMDMSGQLAIFEKLTSQLEENIPSDKRADFRKDLNASLNVLKDKMADLYMSEFTHQDVKDLIQFYETPLGKKLSTKSTILMEKGEKVGQEWAMGLQGIMMKYMQ</sequence>